<dbReference type="AlphaFoldDB" id="A0AAP0JAM8"/>
<name>A0AAP0JAM8_9MAGN</name>
<feature type="region of interest" description="Disordered" evidence="1">
    <location>
        <begin position="62"/>
        <end position="110"/>
    </location>
</feature>
<gene>
    <name evidence="2" type="ORF">Sjap_011000</name>
</gene>
<evidence type="ECO:0000313" key="3">
    <source>
        <dbReference type="Proteomes" id="UP001417504"/>
    </source>
</evidence>
<evidence type="ECO:0000313" key="2">
    <source>
        <dbReference type="EMBL" id="KAK9130513.1"/>
    </source>
</evidence>
<feature type="compositionally biased region" description="Gly residues" evidence="1">
    <location>
        <begin position="62"/>
        <end position="72"/>
    </location>
</feature>
<evidence type="ECO:0000256" key="1">
    <source>
        <dbReference type="SAM" id="MobiDB-lite"/>
    </source>
</evidence>
<sequence length="133" mass="14222">MRGGGEEEEEEWVEASMADDAVVAELLVRIKQSSAVVKISAAAELAWPPLLEWGARQPRSRCGGGGGGGGVVVGHQSKESTRASPTTPLSWSAGTSGSGDGGAAGDWFEESRPSERSNKIFFFLRFWYHCIFC</sequence>
<organism evidence="2 3">
    <name type="scientific">Stephania japonica</name>
    <dbReference type="NCBI Taxonomy" id="461633"/>
    <lineage>
        <taxon>Eukaryota</taxon>
        <taxon>Viridiplantae</taxon>
        <taxon>Streptophyta</taxon>
        <taxon>Embryophyta</taxon>
        <taxon>Tracheophyta</taxon>
        <taxon>Spermatophyta</taxon>
        <taxon>Magnoliopsida</taxon>
        <taxon>Ranunculales</taxon>
        <taxon>Menispermaceae</taxon>
        <taxon>Menispermoideae</taxon>
        <taxon>Cissampelideae</taxon>
        <taxon>Stephania</taxon>
    </lineage>
</organism>
<proteinExistence type="predicted"/>
<dbReference type="PANTHER" id="PTHR35099:SF2">
    <property type="entry name" value="OS02G0182700 PROTEIN"/>
    <property type="match status" value="1"/>
</dbReference>
<dbReference type="EMBL" id="JBBNAE010000004">
    <property type="protein sequence ID" value="KAK9130513.1"/>
    <property type="molecule type" value="Genomic_DNA"/>
</dbReference>
<reference evidence="2 3" key="1">
    <citation type="submission" date="2024-01" db="EMBL/GenBank/DDBJ databases">
        <title>Genome assemblies of Stephania.</title>
        <authorList>
            <person name="Yang L."/>
        </authorList>
    </citation>
    <scope>NUCLEOTIDE SEQUENCE [LARGE SCALE GENOMIC DNA]</scope>
    <source>
        <strain evidence="2">QJT</strain>
        <tissue evidence="2">Leaf</tissue>
    </source>
</reference>
<comment type="caution">
    <text evidence="2">The sequence shown here is derived from an EMBL/GenBank/DDBJ whole genome shotgun (WGS) entry which is preliminary data.</text>
</comment>
<accession>A0AAP0JAM8</accession>
<protein>
    <submittedName>
        <fullName evidence="2">Uncharacterized protein</fullName>
    </submittedName>
</protein>
<dbReference type="PANTHER" id="PTHR35099">
    <property type="entry name" value="OS02G0182700 PROTEIN"/>
    <property type="match status" value="1"/>
</dbReference>
<keyword evidence="3" id="KW-1185">Reference proteome</keyword>
<dbReference type="Proteomes" id="UP001417504">
    <property type="component" value="Unassembled WGS sequence"/>
</dbReference>